<evidence type="ECO:0000259" key="5">
    <source>
        <dbReference type="PROSITE" id="PS51473"/>
    </source>
</evidence>
<dbReference type="EMBL" id="KZ452007">
    <property type="protein sequence ID" value="PKA52387.1"/>
    <property type="molecule type" value="Genomic_DNA"/>
</dbReference>
<dbReference type="InterPro" id="IPR002902">
    <property type="entry name" value="GNK2"/>
</dbReference>
<keyword evidence="7" id="KW-1185">Reference proteome</keyword>
<dbReference type="Gene3D" id="3.30.430.20">
    <property type="entry name" value="Gnk2 domain, C-X8-C-X2-C motif"/>
    <property type="match status" value="2"/>
</dbReference>
<evidence type="ECO:0000313" key="7">
    <source>
        <dbReference type="Proteomes" id="UP000236161"/>
    </source>
</evidence>
<feature type="chain" id="PRO_5014148513" evidence="4">
    <location>
        <begin position="33"/>
        <end position="414"/>
    </location>
</feature>
<feature type="region of interest" description="Disordered" evidence="3">
    <location>
        <begin position="268"/>
        <end position="294"/>
    </location>
</feature>
<dbReference type="CDD" id="cd23509">
    <property type="entry name" value="Gnk2-like"/>
    <property type="match status" value="2"/>
</dbReference>
<evidence type="ECO:0000256" key="4">
    <source>
        <dbReference type="SAM" id="SignalP"/>
    </source>
</evidence>
<organism evidence="6 7">
    <name type="scientific">Apostasia shenzhenica</name>
    <dbReference type="NCBI Taxonomy" id="1088818"/>
    <lineage>
        <taxon>Eukaryota</taxon>
        <taxon>Viridiplantae</taxon>
        <taxon>Streptophyta</taxon>
        <taxon>Embryophyta</taxon>
        <taxon>Tracheophyta</taxon>
        <taxon>Spermatophyta</taxon>
        <taxon>Magnoliopsida</taxon>
        <taxon>Liliopsida</taxon>
        <taxon>Asparagales</taxon>
        <taxon>Orchidaceae</taxon>
        <taxon>Apostasioideae</taxon>
        <taxon>Apostasia</taxon>
    </lineage>
</organism>
<feature type="signal peptide" evidence="4">
    <location>
        <begin position="1"/>
        <end position="32"/>
    </location>
</feature>
<dbReference type="PANTHER" id="PTHR32099">
    <property type="entry name" value="CYSTEINE-RICH REPEAT SECRETORY PROTEIN"/>
    <property type="match status" value="1"/>
</dbReference>
<dbReference type="Pfam" id="PF01657">
    <property type="entry name" value="Stress-antifung"/>
    <property type="match status" value="2"/>
</dbReference>
<dbReference type="InterPro" id="IPR038408">
    <property type="entry name" value="GNK2_sf"/>
</dbReference>
<keyword evidence="1 4" id="KW-0732">Signal</keyword>
<feature type="domain" description="Gnk2-homologous" evidence="5">
    <location>
        <begin position="155"/>
        <end position="257"/>
    </location>
</feature>
<feature type="region of interest" description="Disordered" evidence="3">
    <location>
        <begin position="393"/>
        <end position="414"/>
    </location>
</feature>
<proteinExistence type="predicted"/>
<dbReference type="Gene3D" id="1.10.510.10">
    <property type="entry name" value="Transferase(Phosphotransferase) domain 1"/>
    <property type="match status" value="1"/>
</dbReference>
<dbReference type="STRING" id="1088818.A0A2I0AA17"/>
<evidence type="ECO:0000256" key="2">
    <source>
        <dbReference type="ARBA" id="ARBA00022737"/>
    </source>
</evidence>
<sequence>MALASSPRLLLLLPPLQIILLLLLVLAAKSSAQERILLVYCGNTNYTSPSPYESNLDVLISNLTASTPNFTSLYSTVTVGNTPSSQIYGLAQCRPDASPATCFDCLNRSAAAAAGDVVPTFGGGDGCPHRRSASVRADHCVLRYSDQNFYSQPEESVYLPLMNTANASDPERFSQRVNALMEKIMPEAAKAESRFAVGVSNSSTLEDIYGMAWCTRDLYSDGCLLCLQQEAGALRTRQVGGEIVKVSCVVRFETVAFFDLSAVPSAPPPELGNAQAPSAAVENGTGDATRGRNHSKNLNMVWRNWDQRTTLRVVDQCLGDEYDAKEVLRCIHIGLLCVQKESSQRPSMASVMLMLSSYSFMLPAPLMPGFYIGGPFSSVFESLTSIGEIEAHVSESTKTPESENIVSITDVEPR</sequence>
<name>A0A2I0AA17_9ASPA</name>
<feature type="domain" description="Gnk2-homologous" evidence="5">
    <location>
        <begin position="34"/>
        <end position="149"/>
    </location>
</feature>
<evidence type="ECO:0000256" key="3">
    <source>
        <dbReference type="SAM" id="MobiDB-lite"/>
    </source>
</evidence>
<evidence type="ECO:0000313" key="6">
    <source>
        <dbReference type="EMBL" id="PKA52387.1"/>
    </source>
</evidence>
<dbReference type="Proteomes" id="UP000236161">
    <property type="component" value="Unassembled WGS sequence"/>
</dbReference>
<gene>
    <name evidence="6" type="primary">CRRSP38</name>
    <name evidence="6" type="ORF">AXF42_Ash019770</name>
</gene>
<keyword evidence="2" id="KW-0677">Repeat</keyword>
<dbReference type="PANTHER" id="PTHR32099:SF42">
    <property type="entry name" value="CYSTEINE-RICH RECEPTOR-LIKE PROTEIN KINASE 9-RELATED"/>
    <property type="match status" value="1"/>
</dbReference>
<protein>
    <submittedName>
        <fullName evidence="6">Cysteine-rich repeat secretory protein 38</fullName>
    </submittedName>
</protein>
<accession>A0A2I0AA17</accession>
<dbReference type="PROSITE" id="PS51473">
    <property type="entry name" value="GNK2"/>
    <property type="match status" value="2"/>
</dbReference>
<evidence type="ECO:0000256" key="1">
    <source>
        <dbReference type="ARBA" id="ARBA00022729"/>
    </source>
</evidence>
<dbReference type="AlphaFoldDB" id="A0A2I0AA17"/>
<dbReference type="OrthoDB" id="661987at2759"/>
<reference evidence="6 7" key="1">
    <citation type="journal article" date="2017" name="Nature">
        <title>The Apostasia genome and the evolution of orchids.</title>
        <authorList>
            <person name="Zhang G.Q."/>
            <person name="Liu K.W."/>
            <person name="Li Z."/>
            <person name="Lohaus R."/>
            <person name="Hsiao Y.Y."/>
            <person name="Niu S.C."/>
            <person name="Wang J.Y."/>
            <person name="Lin Y.C."/>
            <person name="Xu Q."/>
            <person name="Chen L.J."/>
            <person name="Yoshida K."/>
            <person name="Fujiwara S."/>
            <person name="Wang Z.W."/>
            <person name="Zhang Y.Q."/>
            <person name="Mitsuda N."/>
            <person name="Wang M."/>
            <person name="Liu G.H."/>
            <person name="Pecoraro L."/>
            <person name="Huang H.X."/>
            <person name="Xiao X.J."/>
            <person name="Lin M."/>
            <person name="Wu X.Y."/>
            <person name="Wu W.L."/>
            <person name="Chen Y.Y."/>
            <person name="Chang S.B."/>
            <person name="Sakamoto S."/>
            <person name="Ohme-Takagi M."/>
            <person name="Yagi M."/>
            <person name="Zeng S.J."/>
            <person name="Shen C.Y."/>
            <person name="Yeh C.M."/>
            <person name="Luo Y.B."/>
            <person name="Tsai W.C."/>
            <person name="Van de Peer Y."/>
            <person name="Liu Z.J."/>
        </authorList>
    </citation>
    <scope>NUCLEOTIDE SEQUENCE [LARGE SCALE GENOMIC DNA]</scope>
    <source>
        <strain evidence="7">cv. Shenzhen</strain>
        <tissue evidence="6">Stem</tissue>
    </source>
</reference>